<dbReference type="AlphaFoldDB" id="A0A8A7KKP7"/>
<dbReference type="Gene3D" id="3.30.420.40">
    <property type="match status" value="1"/>
</dbReference>
<dbReference type="PANTHER" id="PTHR42749">
    <property type="entry name" value="CELL SHAPE-DETERMINING PROTEIN MREB"/>
    <property type="match status" value="1"/>
</dbReference>
<protein>
    <submittedName>
        <fullName evidence="1">Molecular chaperone</fullName>
    </submittedName>
</protein>
<organism evidence="1 2">
    <name type="scientific">Iocasia fonsfrigidae</name>
    <dbReference type="NCBI Taxonomy" id="2682810"/>
    <lineage>
        <taxon>Bacteria</taxon>
        <taxon>Bacillati</taxon>
        <taxon>Bacillota</taxon>
        <taxon>Clostridia</taxon>
        <taxon>Halanaerobiales</taxon>
        <taxon>Halanaerobiaceae</taxon>
        <taxon>Iocasia</taxon>
    </lineage>
</organism>
<gene>
    <name evidence="1" type="ORF">GM661_12170</name>
</gene>
<dbReference type="InterPro" id="IPR043129">
    <property type="entry name" value="ATPase_NBD"/>
</dbReference>
<dbReference type="PANTHER" id="PTHR42749:SF1">
    <property type="entry name" value="CELL SHAPE-DETERMINING PROTEIN MREB"/>
    <property type="match status" value="1"/>
</dbReference>
<sequence length="879" mass="103044">MWSYRLNPGEQKYEGRRFTRSELMEMSTYKLRNICHKYRIIRGYQKEYDRDSLIRIILKYRGVKKPNLIDEKKEGGFERVQNLVQKNPLTKLNHLDKIKLPAKITVYQEVGVNKEDQYKIIVENEIKESNVLLINGEDHLCGIFNLKKDKSEDDVYFLYANKGNLNLTNIDNKNYSFLFFRKNESEYIYKSYYQEKELPPINLYYYQVPIIDFEIKELEDTRTVLCIDFGTSNTTAGAYLDTNYVSGPSHNDILNGKIKINDINFVKFPYTISKEEKWIEIMPSVVYVIDCKDSENIKYLFGYEALDRMKKNDYSSSASVFQGIKRWVNNYQQEEEIYDEKGNISVIKRGEIIKAYINYVIELAEHNFKCKFQNIHISSPVKMKAQFLAMFEDIMNDYHIEKVDVLDEGISVLYNTIANFIKDRKFVDNKEYKALVIDCGGGTTDLSSCTFSIEEGNISYKVNIETGFENGDTNFGGNNITYRIMQYMKIVFANYYKNNGEIIDIDELIDIPAVDIFRLVDEIGVKEIYKDFEEKYREVGNIIPTKFREYENKTSAEYQKVKNNFYFLWEIAENMKKQFFKKTNIIRNKFDSDELNTVDSDLHITSLNQWNLSIIDGQSLDRVNKFPNVVFNIKEISKLIKADIYEIVKKFLESFYESRELMNYSIIKLTGQSCKIDIFKEALKEFVPGRSIEFKQKGTDKSQSLELKLACLRGVIKYMKSKKLGDIEVSIKNAAPALPYTLTAKTFTGREKVVIHNQERTNQAKGFISKPISTEKIKFYLKSDEGTLEKIYIYENDLSEYTFAEIDEIVSQYEGKIVQEDTDNIKNGEIKFFVYTDENNWGFYVLPICRKEEKLHVGEKKYFAFEGDLSKLDFFDGLK</sequence>
<reference evidence="1" key="1">
    <citation type="submission" date="2019-12" db="EMBL/GenBank/DDBJ databases">
        <authorList>
            <person name="zhang j."/>
            <person name="sun C.M."/>
        </authorList>
    </citation>
    <scope>NUCLEOTIDE SEQUENCE</scope>
    <source>
        <strain evidence="1">NS-1</strain>
    </source>
</reference>
<dbReference type="RefSeq" id="WP_230867069.1">
    <property type="nucleotide sequence ID" value="NZ_CP046640.1"/>
</dbReference>
<dbReference type="Proteomes" id="UP000665020">
    <property type="component" value="Chromosome"/>
</dbReference>
<keyword evidence="2" id="KW-1185">Reference proteome</keyword>
<evidence type="ECO:0000313" key="1">
    <source>
        <dbReference type="EMBL" id="QTL98664.1"/>
    </source>
</evidence>
<dbReference type="EMBL" id="CP046640">
    <property type="protein sequence ID" value="QTL98664.1"/>
    <property type="molecule type" value="Genomic_DNA"/>
</dbReference>
<dbReference type="KEGG" id="ifn:GM661_12170"/>
<accession>A0A8A7KKP7</accession>
<evidence type="ECO:0000313" key="2">
    <source>
        <dbReference type="Proteomes" id="UP000665020"/>
    </source>
</evidence>
<proteinExistence type="predicted"/>
<dbReference type="SUPFAM" id="SSF53067">
    <property type="entry name" value="Actin-like ATPase domain"/>
    <property type="match status" value="2"/>
</dbReference>
<name>A0A8A7KKP7_9FIRM</name>